<sequence length="226" mass="25581">SYQADSKNVVILTQLIQIHLSRDKKYRQDTPGVQKKINSSDVYVEPLIWWASDSVVNLKGKYHRGDAQGQKPIIFAFMVQNICRVGYCKRVRFRTNMMESHIKQETNTNTNLENVMEYSHSFVWTLGTCQLYTAGSQGSASTGVRECGISQREVMSRKELAVVPLILVQAFMLYVRQTFEGKLTFHPELIQQPGGQTPGSVQARVVILARKVKPDDPYGPFQPGIL</sequence>
<evidence type="ECO:0000313" key="2">
    <source>
        <dbReference type="Proteomes" id="UP000796761"/>
    </source>
</evidence>
<name>A0A8K1GHA9_9PASS</name>
<dbReference type="AlphaFoldDB" id="A0A8K1GHA9"/>
<comment type="caution">
    <text evidence="1">The sequence shown here is derived from an EMBL/GenBank/DDBJ whole genome shotgun (WGS) entry which is preliminary data.</text>
</comment>
<reference evidence="1" key="1">
    <citation type="submission" date="2019-04" db="EMBL/GenBank/DDBJ databases">
        <title>Genome assembly of Zosterops borbonicus 15179.</title>
        <authorList>
            <person name="Leroy T."/>
            <person name="Anselmetti Y."/>
            <person name="Tilak M.-K."/>
            <person name="Nabholz B."/>
        </authorList>
    </citation>
    <scope>NUCLEOTIDE SEQUENCE</scope>
    <source>
        <strain evidence="1">HGM_15179</strain>
        <tissue evidence="1">Muscle</tissue>
    </source>
</reference>
<gene>
    <name evidence="1" type="ORF">HGM15179_008285</name>
</gene>
<organism evidence="1 2">
    <name type="scientific">Zosterops borbonicus</name>
    <dbReference type="NCBI Taxonomy" id="364589"/>
    <lineage>
        <taxon>Eukaryota</taxon>
        <taxon>Metazoa</taxon>
        <taxon>Chordata</taxon>
        <taxon>Craniata</taxon>
        <taxon>Vertebrata</taxon>
        <taxon>Euteleostomi</taxon>
        <taxon>Archelosauria</taxon>
        <taxon>Archosauria</taxon>
        <taxon>Dinosauria</taxon>
        <taxon>Saurischia</taxon>
        <taxon>Theropoda</taxon>
        <taxon>Coelurosauria</taxon>
        <taxon>Aves</taxon>
        <taxon>Neognathae</taxon>
        <taxon>Neoaves</taxon>
        <taxon>Telluraves</taxon>
        <taxon>Australaves</taxon>
        <taxon>Passeriformes</taxon>
        <taxon>Sylvioidea</taxon>
        <taxon>Zosteropidae</taxon>
        <taxon>Zosterops</taxon>
    </lineage>
</organism>
<keyword evidence="2" id="KW-1185">Reference proteome</keyword>
<feature type="non-terminal residue" evidence="1">
    <location>
        <position position="226"/>
    </location>
</feature>
<evidence type="ECO:0000313" key="1">
    <source>
        <dbReference type="EMBL" id="TRZ18861.1"/>
    </source>
</evidence>
<dbReference type="Proteomes" id="UP000796761">
    <property type="component" value="Unassembled WGS sequence"/>
</dbReference>
<accession>A0A8K1GHA9</accession>
<proteinExistence type="predicted"/>
<protein>
    <submittedName>
        <fullName evidence="1">Uncharacterized protein</fullName>
    </submittedName>
</protein>
<dbReference type="EMBL" id="SWJQ01000206">
    <property type="protein sequence ID" value="TRZ18861.1"/>
    <property type="molecule type" value="Genomic_DNA"/>
</dbReference>